<feature type="chain" id="PRO_5045104367" description="Ankyrin repeat domain-containing protein" evidence="1">
    <location>
        <begin position="21"/>
        <end position="183"/>
    </location>
</feature>
<gene>
    <name evidence="2" type="ORF">ACFSJ3_03140</name>
</gene>
<evidence type="ECO:0000256" key="1">
    <source>
        <dbReference type="SAM" id="SignalP"/>
    </source>
</evidence>
<evidence type="ECO:0008006" key="4">
    <source>
        <dbReference type="Google" id="ProtNLM"/>
    </source>
</evidence>
<dbReference type="EMBL" id="JBHUHT010000007">
    <property type="protein sequence ID" value="MFD2094963.1"/>
    <property type="molecule type" value="Genomic_DNA"/>
</dbReference>
<accession>A0ABW4XL35</accession>
<proteinExistence type="predicted"/>
<dbReference type="InterPro" id="IPR036770">
    <property type="entry name" value="Ankyrin_rpt-contain_sf"/>
</dbReference>
<sequence length="183" mass="20651">MQLVRLVVLTLTVLSNTAIAQEPSEKLIASLDQSSTLQAVDVWQEIGAPCTYQIDGQRYSYFSTSVDIGFGVTPFNKGISVERRKLKTLLKAMLDKGCDINYRHPYTGHLPIHSGVLFYRKNEELTKFLILSGADLNAKTPTSDELFPNMSSLQILKGLIEKYPPQAEREKLLEFIKKTVEER</sequence>
<reference evidence="3" key="1">
    <citation type="journal article" date="2019" name="Int. J. Syst. Evol. Microbiol.">
        <title>The Global Catalogue of Microorganisms (GCM) 10K type strain sequencing project: providing services to taxonomists for standard genome sequencing and annotation.</title>
        <authorList>
            <consortium name="The Broad Institute Genomics Platform"/>
            <consortium name="The Broad Institute Genome Sequencing Center for Infectious Disease"/>
            <person name="Wu L."/>
            <person name="Ma J."/>
        </authorList>
    </citation>
    <scope>NUCLEOTIDE SEQUENCE [LARGE SCALE GENOMIC DNA]</scope>
    <source>
        <strain evidence="3">CGMCC 1.10992</strain>
    </source>
</reference>
<evidence type="ECO:0000313" key="2">
    <source>
        <dbReference type="EMBL" id="MFD2094963.1"/>
    </source>
</evidence>
<evidence type="ECO:0000313" key="3">
    <source>
        <dbReference type="Proteomes" id="UP001597380"/>
    </source>
</evidence>
<keyword evidence="1" id="KW-0732">Signal</keyword>
<comment type="caution">
    <text evidence="2">The sequence shown here is derived from an EMBL/GenBank/DDBJ whole genome shotgun (WGS) entry which is preliminary data.</text>
</comment>
<dbReference type="Gene3D" id="1.25.40.20">
    <property type="entry name" value="Ankyrin repeat-containing domain"/>
    <property type="match status" value="1"/>
</dbReference>
<dbReference type="Proteomes" id="UP001597380">
    <property type="component" value="Unassembled WGS sequence"/>
</dbReference>
<organism evidence="2 3">
    <name type="scientific">Corallincola platygyrae</name>
    <dbReference type="NCBI Taxonomy" id="1193278"/>
    <lineage>
        <taxon>Bacteria</taxon>
        <taxon>Pseudomonadati</taxon>
        <taxon>Pseudomonadota</taxon>
        <taxon>Gammaproteobacteria</taxon>
        <taxon>Alteromonadales</taxon>
        <taxon>Psychromonadaceae</taxon>
        <taxon>Corallincola</taxon>
    </lineage>
</organism>
<name>A0ABW4XL35_9GAMM</name>
<feature type="signal peptide" evidence="1">
    <location>
        <begin position="1"/>
        <end position="20"/>
    </location>
</feature>
<dbReference type="SUPFAM" id="SSF48403">
    <property type="entry name" value="Ankyrin repeat"/>
    <property type="match status" value="1"/>
</dbReference>
<keyword evidence="3" id="KW-1185">Reference proteome</keyword>
<dbReference type="RefSeq" id="WP_345338032.1">
    <property type="nucleotide sequence ID" value="NZ_BAABLI010000004.1"/>
</dbReference>
<protein>
    <recommendedName>
        <fullName evidence="4">Ankyrin repeat domain-containing protein</fullName>
    </recommendedName>
</protein>